<dbReference type="Proteomes" id="UP000076532">
    <property type="component" value="Unassembled WGS sequence"/>
</dbReference>
<dbReference type="AlphaFoldDB" id="A0A166C892"/>
<sequence length="328" mass="36795">MNEPARGRDKHTSASSIQYLLLYSSLPTPLQNCVLQGGPELHSGPRDYCCNLNTPLVHLWLVPDPRLGPILFLPSDSPLWTRTPKPEPILHLRCYERQMIPHRPSSTSPAYSRGFGVMWWTPKHCNFKLAEGIEGTSVGKLVGHEIDEIEKLKGKLVDEAHHIMMEIEGEKGDKVYAALIPGMGATMMFLRHALLRLTLYNANFDEKHLELAEVQHTWLEVKGMGNDQGHAFPSGAPEWCIGCFVDNTHATSMYWAMGVPVWLVWKKLNPGFPIIFTGSPKITGHHEQQHVHTPMRVTILTESPQGLVYDPISGLCRDREAAVAITTF</sequence>
<name>A0A166C892_9AGAM</name>
<evidence type="ECO:0000313" key="1">
    <source>
        <dbReference type="EMBL" id="KZP13391.1"/>
    </source>
</evidence>
<proteinExistence type="predicted"/>
<gene>
    <name evidence="1" type="ORF">FIBSPDRAFT_897429</name>
</gene>
<accession>A0A166C892</accession>
<organism evidence="1 2">
    <name type="scientific">Athelia psychrophila</name>
    <dbReference type="NCBI Taxonomy" id="1759441"/>
    <lineage>
        <taxon>Eukaryota</taxon>
        <taxon>Fungi</taxon>
        <taxon>Dikarya</taxon>
        <taxon>Basidiomycota</taxon>
        <taxon>Agaricomycotina</taxon>
        <taxon>Agaricomycetes</taxon>
        <taxon>Agaricomycetidae</taxon>
        <taxon>Atheliales</taxon>
        <taxon>Atheliaceae</taxon>
        <taxon>Athelia</taxon>
    </lineage>
</organism>
<evidence type="ECO:0000313" key="2">
    <source>
        <dbReference type="Proteomes" id="UP000076532"/>
    </source>
</evidence>
<reference evidence="1 2" key="1">
    <citation type="journal article" date="2016" name="Mol. Biol. Evol.">
        <title>Comparative Genomics of Early-Diverging Mushroom-Forming Fungi Provides Insights into the Origins of Lignocellulose Decay Capabilities.</title>
        <authorList>
            <person name="Nagy L.G."/>
            <person name="Riley R."/>
            <person name="Tritt A."/>
            <person name="Adam C."/>
            <person name="Daum C."/>
            <person name="Floudas D."/>
            <person name="Sun H."/>
            <person name="Yadav J.S."/>
            <person name="Pangilinan J."/>
            <person name="Larsson K.H."/>
            <person name="Matsuura K."/>
            <person name="Barry K."/>
            <person name="Labutti K."/>
            <person name="Kuo R."/>
            <person name="Ohm R.A."/>
            <person name="Bhattacharya S.S."/>
            <person name="Shirouzu T."/>
            <person name="Yoshinaga Y."/>
            <person name="Martin F.M."/>
            <person name="Grigoriev I.V."/>
            <person name="Hibbett D.S."/>
        </authorList>
    </citation>
    <scope>NUCLEOTIDE SEQUENCE [LARGE SCALE GENOMIC DNA]</scope>
    <source>
        <strain evidence="1 2">CBS 109695</strain>
    </source>
</reference>
<keyword evidence="2" id="KW-1185">Reference proteome</keyword>
<dbReference type="EMBL" id="KV417633">
    <property type="protein sequence ID" value="KZP13391.1"/>
    <property type="molecule type" value="Genomic_DNA"/>
</dbReference>
<protein>
    <submittedName>
        <fullName evidence="1">Uncharacterized protein</fullName>
    </submittedName>
</protein>